<evidence type="ECO:0000313" key="8">
    <source>
        <dbReference type="EMBL" id="KAK2707647.1"/>
    </source>
</evidence>
<evidence type="ECO:0000256" key="2">
    <source>
        <dbReference type="ARBA" id="ARBA00022737"/>
    </source>
</evidence>
<feature type="region of interest" description="Disordered" evidence="6">
    <location>
        <begin position="186"/>
        <end position="233"/>
    </location>
</feature>
<reference evidence="8" key="1">
    <citation type="submission" date="2023-07" db="EMBL/GenBank/DDBJ databases">
        <title>Chromosome-level genome assembly of Artemia franciscana.</title>
        <authorList>
            <person name="Jo E."/>
        </authorList>
    </citation>
    <scope>NUCLEOTIDE SEQUENCE</scope>
    <source>
        <tissue evidence="8">Whole body</tissue>
    </source>
</reference>
<feature type="zinc finger region" description="C3H1-type" evidence="5">
    <location>
        <begin position="155"/>
        <end position="183"/>
    </location>
</feature>
<feature type="domain" description="C3H1-type" evidence="7">
    <location>
        <begin position="117"/>
        <end position="145"/>
    </location>
</feature>
<feature type="compositionally biased region" description="Basic and acidic residues" evidence="6">
    <location>
        <begin position="89"/>
        <end position="101"/>
    </location>
</feature>
<evidence type="ECO:0000259" key="7">
    <source>
        <dbReference type="PROSITE" id="PS50103"/>
    </source>
</evidence>
<keyword evidence="3 5" id="KW-0863">Zinc-finger</keyword>
<dbReference type="EMBL" id="JAVRJZ010000019">
    <property type="protein sequence ID" value="KAK2707647.1"/>
    <property type="molecule type" value="Genomic_DNA"/>
</dbReference>
<dbReference type="InterPro" id="IPR045877">
    <property type="entry name" value="ZFP36-like"/>
</dbReference>
<evidence type="ECO:0000256" key="1">
    <source>
        <dbReference type="ARBA" id="ARBA00022723"/>
    </source>
</evidence>
<evidence type="ECO:0000256" key="5">
    <source>
        <dbReference type="PROSITE-ProRule" id="PRU00723"/>
    </source>
</evidence>
<feature type="domain" description="C3H1-type" evidence="7">
    <location>
        <begin position="155"/>
        <end position="183"/>
    </location>
</feature>
<dbReference type="InterPro" id="IPR036855">
    <property type="entry name" value="Znf_CCCH_sf"/>
</dbReference>
<keyword evidence="9" id="KW-1185">Reference proteome</keyword>
<keyword evidence="2" id="KW-0677">Repeat</keyword>
<dbReference type="PANTHER" id="PTHR12547:SF18">
    <property type="entry name" value="PROTEIN TIS11"/>
    <property type="match status" value="1"/>
</dbReference>
<feature type="zinc finger region" description="C3H1-type" evidence="5">
    <location>
        <begin position="117"/>
        <end position="145"/>
    </location>
</feature>
<evidence type="ECO:0000256" key="3">
    <source>
        <dbReference type="ARBA" id="ARBA00022771"/>
    </source>
</evidence>
<feature type="region of interest" description="Disordered" evidence="6">
    <location>
        <begin position="299"/>
        <end position="338"/>
    </location>
</feature>
<feature type="compositionally biased region" description="Low complexity" evidence="6">
    <location>
        <begin position="74"/>
        <end position="83"/>
    </location>
</feature>
<dbReference type="AlphaFoldDB" id="A0AA88HML9"/>
<evidence type="ECO:0000256" key="6">
    <source>
        <dbReference type="SAM" id="MobiDB-lite"/>
    </source>
</evidence>
<dbReference type="Proteomes" id="UP001187531">
    <property type="component" value="Unassembled WGS sequence"/>
</dbReference>
<keyword evidence="1 5" id="KW-0479">Metal-binding</keyword>
<dbReference type="PROSITE" id="PS50103">
    <property type="entry name" value="ZF_C3H1"/>
    <property type="match status" value="2"/>
</dbReference>
<dbReference type="InterPro" id="IPR000571">
    <property type="entry name" value="Znf_CCCH"/>
</dbReference>
<feature type="compositionally biased region" description="Low complexity" evidence="6">
    <location>
        <begin position="322"/>
        <end position="336"/>
    </location>
</feature>
<proteinExistence type="predicted"/>
<protein>
    <recommendedName>
        <fullName evidence="7">C3H1-type domain-containing protein</fullName>
    </recommendedName>
</protein>
<accession>A0AA88HML9</accession>
<evidence type="ECO:0000256" key="4">
    <source>
        <dbReference type="ARBA" id="ARBA00022833"/>
    </source>
</evidence>
<dbReference type="FunFam" id="4.10.1000.10:FF:000002">
    <property type="entry name" value="Zinc finger protein 36, C3H1 type-like 1"/>
    <property type="match status" value="1"/>
</dbReference>
<dbReference type="PANTHER" id="PTHR12547">
    <property type="entry name" value="CCCH ZINC FINGER/TIS11-RELATED"/>
    <property type="match status" value="1"/>
</dbReference>
<comment type="caution">
    <text evidence="8">The sequence shown here is derived from an EMBL/GenBank/DDBJ whole genome shotgun (WGS) entry which is preliminary data.</text>
</comment>
<dbReference type="Gene3D" id="4.10.1000.10">
    <property type="entry name" value="Zinc finger, CCCH-type"/>
    <property type="match status" value="2"/>
</dbReference>
<gene>
    <name evidence="8" type="ORF">QYM36_015368</name>
</gene>
<feature type="compositionally biased region" description="Polar residues" evidence="6">
    <location>
        <begin position="191"/>
        <end position="213"/>
    </location>
</feature>
<keyword evidence="4 5" id="KW-0862">Zinc</keyword>
<dbReference type="Pfam" id="PF00642">
    <property type="entry name" value="zf-CCCH"/>
    <property type="match status" value="2"/>
</dbReference>
<evidence type="ECO:0000313" key="9">
    <source>
        <dbReference type="Proteomes" id="UP001187531"/>
    </source>
</evidence>
<dbReference type="SUPFAM" id="SSF90229">
    <property type="entry name" value="CCCH zinc finger"/>
    <property type="match status" value="2"/>
</dbReference>
<feature type="region of interest" description="Disordered" evidence="6">
    <location>
        <begin position="74"/>
        <end position="101"/>
    </location>
</feature>
<dbReference type="FunFam" id="4.10.1000.10:FF:000001">
    <property type="entry name" value="zinc finger CCCH domain-containing protein 15-like"/>
    <property type="match status" value="1"/>
</dbReference>
<organism evidence="8 9">
    <name type="scientific">Artemia franciscana</name>
    <name type="common">Brine shrimp</name>
    <name type="synonym">Artemia sanfranciscana</name>
    <dbReference type="NCBI Taxonomy" id="6661"/>
    <lineage>
        <taxon>Eukaryota</taxon>
        <taxon>Metazoa</taxon>
        <taxon>Ecdysozoa</taxon>
        <taxon>Arthropoda</taxon>
        <taxon>Crustacea</taxon>
        <taxon>Branchiopoda</taxon>
        <taxon>Anostraca</taxon>
        <taxon>Artemiidae</taxon>
        <taxon>Artemia</taxon>
    </lineage>
</organism>
<name>A0AA88HML9_ARTSF</name>
<dbReference type="GO" id="GO:0003729">
    <property type="term" value="F:mRNA binding"/>
    <property type="evidence" value="ECO:0007669"/>
    <property type="project" value="InterPro"/>
</dbReference>
<dbReference type="GO" id="GO:0008270">
    <property type="term" value="F:zinc ion binding"/>
    <property type="evidence" value="ECO:0007669"/>
    <property type="project" value="UniProtKB-KW"/>
</dbReference>
<sequence length="357" mass="38288">MAMMAMEYHLEEFSGVNAAVTENMESGESKAVGAPLHRPVTRGKSTPHSTVGLESLFAASLYLDDQSTLLGSLSSSTNSVSSLGHKKLDRSQSEPADKAAEKQAALAQQQAIANASRYKTELCRPFEENGTCKYGDKCQFAHGYHELRNLQRHPKYKTELCRTFHTIGFCPYGPRCHFVHNADEVRPKSHSPVSRTSSAAYPLSTQANGSTADSPSPPSSLGESPDQPGTFFPEELTQELGVGPFSPVSKNSGNFQFGNEYLRTESSLVPTLGMPRKSLGISLSAGAEAAFNRATTVSRPMQGFDTPSPVDSMGSDLDRLSLDSGSPTPPSSTVSSAMDISKGLRLPLFTRLSDGPC</sequence>
<dbReference type="SMART" id="SM00356">
    <property type="entry name" value="ZnF_C3H1"/>
    <property type="match status" value="2"/>
</dbReference>